<dbReference type="Proteomes" id="UP000250235">
    <property type="component" value="Unassembled WGS sequence"/>
</dbReference>
<protein>
    <submittedName>
        <fullName evidence="1">Uncharacterized protein</fullName>
    </submittedName>
</protein>
<proteinExistence type="predicted"/>
<accession>A0A2Z7AE88</accession>
<sequence>MASDLLYQLVSFQLDFFSRFNPELVAFTELVSQLYSIPSWLLLSLGVFLYLHLWFDLNQLVSNLPSISGQTLHLSGSLSSSASEFLWINAELWWCAHSARIFHTSWLN</sequence>
<evidence type="ECO:0000313" key="1">
    <source>
        <dbReference type="EMBL" id="KZV19986.1"/>
    </source>
</evidence>
<evidence type="ECO:0000313" key="2">
    <source>
        <dbReference type="Proteomes" id="UP000250235"/>
    </source>
</evidence>
<dbReference type="AlphaFoldDB" id="A0A2Z7AE88"/>
<gene>
    <name evidence="1" type="ORF">F511_27661</name>
</gene>
<reference evidence="1 2" key="1">
    <citation type="journal article" date="2015" name="Proc. Natl. Acad. Sci. U.S.A.">
        <title>The resurrection genome of Boea hygrometrica: A blueprint for survival of dehydration.</title>
        <authorList>
            <person name="Xiao L."/>
            <person name="Yang G."/>
            <person name="Zhang L."/>
            <person name="Yang X."/>
            <person name="Zhao S."/>
            <person name="Ji Z."/>
            <person name="Zhou Q."/>
            <person name="Hu M."/>
            <person name="Wang Y."/>
            <person name="Chen M."/>
            <person name="Xu Y."/>
            <person name="Jin H."/>
            <person name="Xiao X."/>
            <person name="Hu G."/>
            <person name="Bao F."/>
            <person name="Hu Y."/>
            <person name="Wan P."/>
            <person name="Li L."/>
            <person name="Deng X."/>
            <person name="Kuang T."/>
            <person name="Xiang C."/>
            <person name="Zhu J.K."/>
            <person name="Oliver M.J."/>
            <person name="He Y."/>
        </authorList>
    </citation>
    <scope>NUCLEOTIDE SEQUENCE [LARGE SCALE GENOMIC DNA]</scope>
    <source>
        <strain evidence="2">cv. XS01</strain>
    </source>
</reference>
<keyword evidence="2" id="KW-1185">Reference proteome</keyword>
<organism evidence="1 2">
    <name type="scientific">Dorcoceras hygrometricum</name>
    <dbReference type="NCBI Taxonomy" id="472368"/>
    <lineage>
        <taxon>Eukaryota</taxon>
        <taxon>Viridiplantae</taxon>
        <taxon>Streptophyta</taxon>
        <taxon>Embryophyta</taxon>
        <taxon>Tracheophyta</taxon>
        <taxon>Spermatophyta</taxon>
        <taxon>Magnoliopsida</taxon>
        <taxon>eudicotyledons</taxon>
        <taxon>Gunneridae</taxon>
        <taxon>Pentapetalae</taxon>
        <taxon>asterids</taxon>
        <taxon>lamiids</taxon>
        <taxon>Lamiales</taxon>
        <taxon>Gesneriaceae</taxon>
        <taxon>Didymocarpoideae</taxon>
        <taxon>Trichosporeae</taxon>
        <taxon>Loxocarpinae</taxon>
        <taxon>Dorcoceras</taxon>
    </lineage>
</organism>
<dbReference type="EMBL" id="KV016238">
    <property type="protein sequence ID" value="KZV19986.1"/>
    <property type="molecule type" value="Genomic_DNA"/>
</dbReference>
<name>A0A2Z7AE88_9LAMI</name>